<evidence type="ECO:0000313" key="1">
    <source>
        <dbReference type="EMBL" id="TMI75967.1"/>
    </source>
</evidence>
<proteinExistence type="predicted"/>
<protein>
    <recommendedName>
        <fullName evidence="3">Big-1 domain-containing protein</fullName>
    </recommendedName>
</protein>
<dbReference type="EMBL" id="VBAP01000034">
    <property type="protein sequence ID" value="TMI75967.1"/>
    <property type="molecule type" value="Genomic_DNA"/>
</dbReference>
<dbReference type="PROSITE" id="PS51257">
    <property type="entry name" value="PROKAR_LIPOPROTEIN"/>
    <property type="match status" value="1"/>
</dbReference>
<name>A0A537IXI5_9BACT</name>
<dbReference type="Proteomes" id="UP000318834">
    <property type="component" value="Unassembled WGS sequence"/>
</dbReference>
<accession>A0A537IXI5</accession>
<organism evidence="1 2">
    <name type="scientific">Candidatus Segetimicrobium genomatis</name>
    <dbReference type="NCBI Taxonomy" id="2569760"/>
    <lineage>
        <taxon>Bacteria</taxon>
        <taxon>Bacillati</taxon>
        <taxon>Candidatus Sysuimicrobiota</taxon>
        <taxon>Candidatus Sysuimicrobiia</taxon>
        <taxon>Candidatus Sysuimicrobiales</taxon>
        <taxon>Candidatus Segetimicrobiaceae</taxon>
        <taxon>Candidatus Segetimicrobium</taxon>
    </lineage>
</organism>
<evidence type="ECO:0000313" key="2">
    <source>
        <dbReference type="Proteomes" id="UP000318834"/>
    </source>
</evidence>
<evidence type="ECO:0008006" key="3">
    <source>
        <dbReference type="Google" id="ProtNLM"/>
    </source>
</evidence>
<sequence length="364" mass="36054">MKTLRLTLVAALVAGCHFDKLFTSTPGGSHAPPPGSAPPRLAFTVQPTDAMKDSMITPPVQVTVFDSAGNVVTSFTGDVTLAIGNDPGVLKARLSGRSQAAAAAAAGVATFSDLSIDQIGNGYTLVATISGGSVSKESSPFNITAVPSPGPGSARTLTFTQQPQTTAAGTAIPPVQVAALDSAGSMVTTFTGPITVSLLANPGGDPLAPQTVNAVNGLATFSNLRIDKAASGYSLVATASGLPNAPSAAFAIVPGTATQLAFTVPPSNTPARATIQPPVQVTAYDAFGNQATNFTGSVVVAIGHNGGVLLPGTLSGNGAVPAANGVATFANLSIDVVGNGYTLIATIVGGSVTKESTPFNITVL</sequence>
<dbReference type="AlphaFoldDB" id="A0A537IXI5"/>
<reference evidence="1 2" key="1">
    <citation type="journal article" date="2019" name="Nat. Microbiol.">
        <title>Mediterranean grassland soil C-N compound turnover is dependent on rainfall and depth, and is mediated by genomically divergent microorganisms.</title>
        <authorList>
            <person name="Diamond S."/>
            <person name="Andeer P.F."/>
            <person name="Li Z."/>
            <person name="Crits-Christoph A."/>
            <person name="Burstein D."/>
            <person name="Anantharaman K."/>
            <person name="Lane K.R."/>
            <person name="Thomas B.C."/>
            <person name="Pan C."/>
            <person name="Northen T.R."/>
            <person name="Banfield J.F."/>
        </authorList>
    </citation>
    <scope>NUCLEOTIDE SEQUENCE [LARGE SCALE GENOMIC DNA]</scope>
    <source>
        <strain evidence="1">NP_8</strain>
    </source>
</reference>
<comment type="caution">
    <text evidence="1">The sequence shown here is derived from an EMBL/GenBank/DDBJ whole genome shotgun (WGS) entry which is preliminary data.</text>
</comment>
<gene>
    <name evidence="1" type="ORF">E6H05_05245</name>
</gene>